<dbReference type="PROSITE" id="PS00288">
    <property type="entry name" value="TIMP"/>
    <property type="match status" value="1"/>
</dbReference>
<protein>
    <submittedName>
        <fullName evidence="14">Metalloproteinase inhibitor 3</fullName>
    </submittedName>
</protein>
<feature type="disulfide bond" evidence="11">
    <location>
        <begin position="32"/>
        <end position="151"/>
    </location>
</feature>
<sequence>MSFVIYAALFLGFAASSQACSCTPQHPQEAFCNARFVIRAKVLSQEVVGFEKVIGLRILKTFKGATVLNKTYGVGFHGSNQGSPFAKVYTATDGAGCGLDLIQNNKRYVIFGRFRKGKLWVSFCDFVQEWSQVLNRHALRVGIRRFFGQNCDCQLAPCYGIDCGKLKGCASTSLSPRRNPCEWDHSYCVKNSKGTACSWYETPKYKECMASHEP</sequence>
<feature type="domain" description="NTR" evidence="13">
    <location>
        <begin position="20"/>
        <end position="151"/>
    </location>
</feature>
<keyword evidence="7 10" id="KW-0862">Zinc</keyword>
<dbReference type="PROSITE" id="PS50189">
    <property type="entry name" value="NTR"/>
    <property type="match status" value="1"/>
</dbReference>
<accession>A0A2B4T0P7</accession>
<dbReference type="EMBL" id="LSMT01000005">
    <property type="protein sequence ID" value="PFX34215.1"/>
    <property type="molecule type" value="Genomic_DNA"/>
</dbReference>
<dbReference type="SUPFAM" id="SSF50242">
    <property type="entry name" value="TIMP-like"/>
    <property type="match status" value="1"/>
</dbReference>
<evidence type="ECO:0000256" key="4">
    <source>
        <dbReference type="ARBA" id="ARBA00022608"/>
    </source>
</evidence>
<feature type="disulfide bond" evidence="11">
    <location>
        <begin position="169"/>
        <end position="188"/>
    </location>
</feature>
<feature type="signal peptide" evidence="12">
    <location>
        <begin position="1"/>
        <end position="19"/>
    </location>
</feature>
<proteinExistence type="inferred from homology"/>
<feature type="disulfide bond" evidence="11">
    <location>
        <begin position="22"/>
        <end position="124"/>
    </location>
</feature>
<evidence type="ECO:0000313" key="14">
    <source>
        <dbReference type="EMBL" id="PFX34215.1"/>
    </source>
</evidence>
<feature type="chain" id="PRO_5013287457" evidence="12">
    <location>
        <begin position="20"/>
        <end position="214"/>
    </location>
</feature>
<keyword evidence="5" id="KW-0646">Protease inhibitor</keyword>
<dbReference type="Gene3D" id="3.90.370.10">
    <property type="entry name" value="Tissue inhibitor of metalloproteinase-1. Chain B, domain 1"/>
    <property type="match status" value="1"/>
</dbReference>
<dbReference type="InterPro" id="IPR030490">
    <property type="entry name" value="TIMP_CS"/>
</dbReference>
<feature type="binding site" evidence="10">
    <location>
        <position position="20"/>
    </location>
    <ligand>
        <name>Zn(2+)</name>
        <dbReference type="ChEBI" id="CHEBI:29105"/>
        <note>ligand shared with metalloproteinase partner</note>
    </ligand>
</feature>
<dbReference type="GO" id="GO:0051045">
    <property type="term" value="P:negative regulation of membrane protein ectodomain proteolysis"/>
    <property type="evidence" value="ECO:0007669"/>
    <property type="project" value="TreeGrafter"/>
</dbReference>
<dbReference type="AlphaFoldDB" id="A0A2B4T0P7"/>
<gene>
    <name evidence="14" type="primary">timp3</name>
    <name evidence="14" type="ORF">AWC38_SpisGene846</name>
</gene>
<reference evidence="15" key="1">
    <citation type="journal article" date="2017" name="bioRxiv">
        <title>Comparative analysis of the genomes of Stylophora pistillata and Acropora digitifera provides evidence for extensive differences between species of corals.</title>
        <authorList>
            <person name="Voolstra C.R."/>
            <person name="Li Y."/>
            <person name="Liew Y.J."/>
            <person name="Baumgarten S."/>
            <person name="Zoccola D."/>
            <person name="Flot J.-F."/>
            <person name="Tambutte S."/>
            <person name="Allemand D."/>
            <person name="Aranda M."/>
        </authorList>
    </citation>
    <scope>NUCLEOTIDE SEQUENCE [LARGE SCALE GENOMIC DNA]</scope>
</reference>
<feature type="disulfide bond" evidence="11">
    <location>
        <begin position="158"/>
        <end position="163"/>
    </location>
</feature>
<dbReference type="PANTHER" id="PTHR11844:SF33">
    <property type="entry name" value="TISSUE INHIBITOR OF METALLOPROTEINASE"/>
    <property type="match status" value="1"/>
</dbReference>
<dbReference type="Pfam" id="PF00965">
    <property type="entry name" value="TIMP"/>
    <property type="match status" value="1"/>
</dbReference>
<dbReference type="STRING" id="50429.A0A2B4T0P7"/>
<dbReference type="PANTHER" id="PTHR11844">
    <property type="entry name" value="METALLOPROTEASE INHIBITOR"/>
    <property type="match status" value="1"/>
</dbReference>
<dbReference type="InterPro" id="IPR027465">
    <property type="entry name" value="TIMP_C"/>
</dbReference>
<dbReference type="InterPro" id="IPR001820">
    <property type="entry name" value="TIMP"/>
</dbReference>
<evidence type="ECO:0000256" key="7">
    <source>
        <dbReference type="ARBA" id="ARBA00022833"/>
    </source>
</evidence>
<name>A0A2B4T0P7_STYPI</name>
<dbReference type="GO" id="GO:0031012">
    <property type="term" value="C:extracellular matrix"/>
    <property type="evidence" value="ECO:0007669"/>
    <property type="project" value="TreeGrafter"/>
</dbReference>
<evidence type="ECO:0000256" key="2">
    <source>
        <dbReference type="ARBA" id="ARBA00011027"/>
    </source>
</evidence>
<keyword evidence="4" id="KW-0483">Metalloprotease inhibitor</keyword>
<dbReference type="GO" id="GO:0008191">
    <property type="term" value="F:metalloendopeptidase inhibitor activity"/>
    <property type="evidence" value="ECO:0007669"/>
    <property type="project" value="InterPro"/>
</dbReference>
<keyword evidence="9" id="KW-0481">Metalloenzyme inhibitor</keyword>
<evidence type="ECO:0000256" key="8">
    <source>
        <dbReference type="ARBA" id="ARBA00023157"/>
    </source>
</evidence>
<keyword evidence="3" id="KW-0964">Secreted</keyword>
<dbReference type="Proteomes" id="UP000225706">
    <property type="component" value="Unassembled WGS sequence"/>
</dbReference>
<organism evidence="14 15">
    <name type="scientific">Stylophora pistillata</name>
    <name type="common">Smooth cauliflower coral</name>
    <dbReference type="NCBI Taxonomy" id="50429"/>
    <lineage>
        <taxon>Eukaryota</taxon>
        <taxon>Metazoa</taxon>
        <taxon>Cnidaria</taxon>
        <taxon>Anthozoa</taxon>
        <taxon>Hexacorallia</taxon>
        <taxon>Scleractinia</taxon>
        <taxon>Astrocoeniina</taxon>
        <taxon>Pocilloporidae</taxon>
        <taxon>Stylophora</taxon>
    </lineage>
</organism>
<feature type="disulfide bond" evidence="11">
    <location>
        <begin position="153"/>
        <end position="197"/>
    </location>
</feature>
<comment type="similarity">
    <text evidence="2">Belongs to the protease inhibitor I35 (TIMP) family.</text>
</comment>
<dbReference type="InterPro" id="IPR008993">
    <property type="entry name" value="TIMP-like_OB-fold"/>
</dbReference>
<comment type="subcellular location">
    <subcellularLocation>
        <location evidence="1">Secreted</location>
    </subcellularLocation>
</comment>
<dbReference type="GO" id="GO:0005615">
    <property type="term" value="C:extracellular space"/>
    <property type="evidence" value="ECO:0007669"/>
    <property type="project" value="TreeGrafter"/>
</dbReference>
<keyword evidence="8 11" id="KW-1015">Disulfide bond</keyword>
<dbReference type="Gene3D" id="2.40.50.120">
    <property type="match status" value="1"/>
</dbReference>
<dbReference type="SMART" id="SM00206">
    <property type="entry name" value="NTR"/>
    <property type="match status" value="1"/>
</dbReference>
<evidence type="ECO:0000256" key="1">
    <source>
        <dbReference type="ARBA" id="ARBA00004613"/>
    </source>
</evidence>
<keyword evidence="15" id="KW-1185">Reference proteome</keyword>
<evidence type="ECO:0000256" key="11">
    <source>
        <dbReference type="PIRSR" id="PIRSR601820-3"/>
    </source>
</evidence>
<comment type="caution">
    <text evidence="14">The sequence shown here is derived from an EMBL/GenBank/DDBJ whole genome shotgun (WGS) entry which is preliminary data.</text>
</comment>
<keyword evidence="6 10" id="KW-0479">Metal-binding</keyword>
<evidence type="ECO:0000256" key="12">
    <source>
        <dbReference type="SAM" id="SignalP"/>
    </source>
</evidence>
<evidence type="ECO:0000256" key="6">
    <source>
        <dbReference type="ARBA" id="ARBA00022723"/>
    </source>
</evidence>
<dbReference type="InterPro" id="IPR001134">
    <property type="entry name" value="Netrin_domain"/>
</dbReference>
<evidence type="ECO:0000256" key="10">
    <source>
        <dbReference type="PIRSR" id="PIRSR601820-1"/>
    </source>
</evidence>
<dbReference type="OrthoDB" id="6041373at2759"/>
<evidence type="ECO:0000256" key="5">
    <source>
        <dbReference type="ARBA" id="ARBA00022690"/>
    </source>
</evidence>
<feature type="disulfide bond" evidence="11">
    <location>
        <begin position="20"/>
        <end position="97"/>
    </location>
</feature>
<dbReference type="GO" id="GO:0002020">
    <property type="term" value="F:protease binding"/>
    <property type="evidence" value="ECO:0007669"/>
    <property type="project" value="TreeGrafter"/>
</dbReference>
<evidence type="ECO:0000313" key="15">
    <source>
        <dbReference type="Proteomes" id="UP000225706"/>
    </source>
</evidence>
<keyword evidence="12" id="KW-0732">Signal</keyword>
<evidence type="ECO:0000259" key="13">
    <source>
        <dbReference type="PROSITE" id="PS50189"/>
    </source>
</evidence>
<evidence type="ECO:0000256" key="9">
    <source>
        <dbReference type="ARBA" id="ARBA00023215"/>
    </source>
</evidence>
<evidence type="ECO:0000256" key="3">
    <source>
        <dbReference type="ARBA" id="ARBA00022525"/>
    </source>
</evidence>
<dbReference type="GO" id="GO:0046872">
    <property type="term" value="F:metal ion binding"/>
    <property type="evidence" value="ECO:0007669"/>
    <property type="project" value="UniProtKB-KW"/>
</dbReference>